<keyword evidence="2" id="KW-0255">Endonuclease</keyword>
<dbReference type="CDD" id="cd00085">
    <property type="entry name" value="HNHc"/>
    <property type="match status" value="1"/>
</dbReference>
<dbReference type="InterPro" id="IPR002711">
    <property type="entry name" value="HNH"/>
</dbReference>
<keyword evidence="2" id="KW-0540">Nuclease</keyword>
<evidence type="ECO:0000313" key="3">
    <source>
        <dbReference type="Proteomes" id="UP000198367"/>
    </source>
</evidence>
<evidence type="ECO:0000313" key="2">
    <source>
        <dbReference type="EMBL" id="ASK67419.1"/>
    </source>
</evidence>
<evidence type="ECO:0000259" key="1">
    <source>
        <dbReference type="SMART" id="SM00507"/>
    </source>
</evidence>
<dbReference type="GO" id="GO:0004519">
    <property type="term" value="F:endonuclease activity"/>
    <property type="evidence" value="ECO:0007669"/>
    <property type="project" value="UniProtKB-KW"/>
</dbReference>
<reference evidence="2 3" key="1">
    <citation type="submission" date="2017-07" db="EMBL/GenBank/DDBJ databases">
        <title>Phenotypical and genomic characterization of a clinical isolate of Shewanella bicestrii sp. nov. producing an extended-spectrum beta-lactamase and a new oxacillinase variant.</title>
        <authorList>
            <person name="Jousset A.B."/>
            <person name="Bonnin R.A."/>
            <person name="Girlich D."/>
            <person name="Dabos L."/>
            <person name="Potron A."/>
            <person name="Dortet L."/>
            <person name="Glaser P."/>
            <person name="Naas T."/>
        </authorList>
    </citation>
    <scope>NUCLEOTIDE SEQUENCE [LARGE SCALE GENOMIC DNA]</scope>
    <source>
        <strain evidence="2 3">JAB-1</strain>
    </source>
</reference>
<protein>
    <submittedName>
        <fullName evidence="2">HNH endonuclease</fullName>
    </submittedName>
</protein>
<dbReference type="InterPro" id="IPR058712">
    <property type="entry name" value="SRA_ScoMcrA"/>
</dbReference>
<dbReference type="InterPro" id="IPR003615">
    <property type="entry name" value="HNH_nuc"/>
</dbReference>
<dbReference type="SMART" id="SM00507">
    <property type="entry name" value="HNHc"/>
    <property type="match status" value="1"/>
</dbReference>
<dbReference type="RefSeq" id="WP_089066616.1">
    <property type="nucleotide sequence ID" value="NZ_CP022358.1"/>
</dbReference>
<dbReference type="GO" id="GO:0008270">
    <property type="term" value="F:zinc ion binding"/>
    <property type="evidence" value="ECO:0007669"/>
    <property type="project" value="InterPro"/>
</dbReference>
<accession>A0A220UH12</accession>
<dbReference type="Proteomes" id="UP000198367">
    <property type="component" value="Chromosome"/>
</dbReference>
<feature type="domain" description="HNH nuclease" evidence="1">
    <location>
        <begin position="191"/>
        <end position="249"/>
    </location>
</feature>
<name>A0A220UH12_9GAMM</name>
<organism evidence="2 3">
    <name type="scientific">Shewanella bicestrii</name>
    <dbReference type="NCBI Taxonomy" id="2018305"/>
    <lineage>
        <taxon>Bacteria</taxon>
        <taxon>Pseudomonadati</taxon>
        <taxon>Pseudomonadota</taxon>
        <taxon>Gammaproteobacteria</taxon>
        <taxon>Alteromonadales</taxon>
        <taxon>Shewanellaceae</taxon>
        <taxon>Shewanella</taxon>
    </lineage>
</organism>
<dbReference type="Pfam" id="PF26348">
    <property type="entry name" value="SRA_ScoMcrA"/>
    <property type="match status" value="1"/>
</dbReference>
<gene>
    <name evidence="2" type="ORF">CF168_00320</name>
</gene>
<sequence length="276" mass="30622">MFEIGKEYKRNTEIHGPYGGQAQGGISTPKNFPVVFVFTSDAGEQHGYKDEYRDDGIFWYTGEGQVGDMRMASGNKAILEHAKNNKTIHVFEYTKKAFVRYIGTAECLSYHEETRPDREGDERNVFVFHLDIDSVDTASQVTEPSASYGPKNVKGLKNKSLKELRRAALSSSPTGASTKSKRETAYYRSQALKLYVVARSKGICEGCGSGAPFQTNSGPFLECHHVHRLADGGPDHPQNVVALCPNCHRRAHFAKDAISFNNELKKIALEAEKNAL</sequence>
<dbReference type="KEGG" id="sbj:CF168_00320"/>
<dbReference type="GO" id="GO:0003676">
    <property type="term" value="F:nucleic acid binding"/>
    <property type="evidence" value="ECO:0007669"/>
    <property type="project" value="InterPro"/>
</dbReference>
<dbReference type="EMBL" id="CP022358">
    <property type="protein sequence ID" value="ASK67419.1"/>
    <property type="molecule type" value="Genomic_DNA"/>
</dbReference>
<dbReference type="Gene3D" id="1.10.30.50">
    <property type="match status" value="1"/>
</dbReference>
<keyword evidence="2" id="KW-0378">Hydrolase</keyword>
<dbReference type="Pfam" id="PF01844">
    <property type="entry name" value="HNH"/>
    <property type="match status" value="1"/>
</dbReference>
<keyword evidence="3" id="KW-1185">Reference proteome</keyword>
<dbReference type="AlphaFoldDB" id="A0A220UH12"/>
<proteinExistence type="predicted"/>